<dbReference type="InterPro" id="IPR003143">
    <property type="entry name" value="Cyt_cd1_C_sf"/>
</dbReference>
<dbReference type="GO" id="GO:0009055">
    <property type="term" value="F:electron transfer activity"/>
    <property type="evidence" value="ECO:0007669"/>
    <property type="project" value="InterPro"/>
</dbReference>
<dbReference type="InterPro" id="IPR051200">
    <property type="entry name" value="Host-pathogen_enzymatic-act"/>
</dbReference>
<dbReference type="SUPFAM" id="SSF46626">
    <property type="entry name" value="Cytochrome c"/>
    <property type="match status" value="1"/>
</dbReference>
<dbReference type="Gene3D" id="2.140.10.20">
    <property type="entry name" value="C-terminal (heme d1) domain of cytochrome cd1-nitrite reductase"/>
    <property type="match status" value="1"/>
</dbReference>
<accession>A0A2P1NL00</accession>
<dbReference type="EMBL" id="CP027792">
    <property type="protein sequence ID" value="AVP57710.1"/>
    <property type="molecule type" value="Genomic_DNA"/>
</dbReference>
<name>A0A2P1NL00_9BURK</name>
<keyword evidence="1 4" id="KW-0349">Heme</keyword>
<evidence type="ECO:0000313" key="7">
    <source>
        <dbReference type="Proteomes" id="UP000241829"/>
    </source>
</evidence>
<dbReference type="InterPro" id="IPR009056">
    <property type="entry name" value="Cyt_c-like_dom"/>
</dbReference>
<dbReference type="OrthoDB" id="5290932at2"/>
<gene>
    <name evidence="6" type="ORF">C7H73_08580</name>
</gene>
<dbReference type="KEGG" id="melm:C7H73_08580"/>
<proteinExistence type="predicted"/>
<keyword evidence="2 4" id="KW-0479">Metal-binding</keyword>
<organism evidence="6 7">
    <name type="scientific">Pulveribacter suum</name>
    <dbReference type="NCBI Taxonomy" id="2116657"/>
    <lineage>
        <taxon>Bacteria</taxon>
        <taxon>Pseudomonadati</taxon>
        <taxon>Pseudomonadota</taxon>
        <taxon>Betaproteobacteria</taxon>
        <taxon>Burkholderiales</taxon>
        <taxon>Comamonadaceae</taxon>
        <taxon>Pulveribacter</taxon>
    </lineage>
</organism>
<reference evidence="7" key="1">
    <citation type="submission" date="2018-03" db="EMBL/GenBank/DDBJ databases">
        <title>Genome sequencing of Melaminivora sp. strain SC2-7.</title>
        <authorList>
            <person name="Kim S.-J."/>
            <person name="Heo J."/>
            <person name="Ahn J.-H."/>
            <person name="Kwon S.-W."/>
        </authorList>
    </citation>
    <scope>NUCLEOTIDE SEQUENCE [LARGE SCALE GENOMIC DNA]</scope>
    <source>
        <strain evidence="7">SC2-7</strain>
    </source>
</reference>
<evidence type="ECO:0000256" key="2">
    <source>
        <dbReference type="ARBA" id="ARBA00022723"/>
    </source>
</evidence>
<keyword evidence="7" id="KW-1185">Reference proteome</keyword>
<dbReference type="InterPro" id="IPR036909">
    <property type="entry name" value="Cyt_c-like_dom_sf"/>
</dbReference>
<dbReference type="PANTHER" id="PTHR47197">
    <property type="entry name" value="PROTEIN NIRF"/>
    <property type="match status" value="1"/>
</dbReference>
<dbReference type="CDD" id="cd20777">
    <property type="entry name" value="8prop_heme-binding_NirN"/>
    <property type="match status" value="1"/>
</dbReference>
<dbReference type="GO" id="GO:0020037">
    <property type="term" value="F:heme binding"/>
    <property type="evidence" value="ECO:0007669"/>
    <property type="project" value="InterPro"/>
</dbReference>
<dbReference type="GO" id="GO:0046872">
    <property type="term" value="F:metal ion binding"/>
    <property type="evidence" value="ECO:0007669"/>
    <property type="project" value="UniProtKB-KW"/>
</dbReference>
<dbReference type="Pfam" id="PF13442">
    <property type="entry name" value="Cytochrome_CBB3"/>
    <property type="match status" value="1"/>
</dbReference>
<evidence type="ECO:0000256" key="1">
    <source>
        <dbReference type="ARBA" id="ARBA00022617"/>
    </source>
</evidence>
<dbReference type="AlphaFoldDB" id="A0A2P1NL00"/>
<dbReference type="Gene3D" id="1.10.760.10">
    <property type="entry name" value="Cytochrome c-like domain"/>
    <property type="match status" value="1"/>
</dbReference>
<dbReference type="Proteomes" id="UP000241829">
    <property type="component" value="Chromosome"/>
</dbReference>
<evidence type="ECO:0000259" key="5">
    <source>
        <dbReference type="PROSITE" id="PS51007"/>
    </source>
</evidence>
<evidence type="ECO:0000256" key="3">
    <source>
        <dbReference type="ARBA" id="ARBA00023004"/>
    </source>
</evidence>
<feature type="domain" description="Cytochrome c" evidence="5">
    <location>
        <begin position="59"/>
        <end position="137"/>
    </location>
</feature>
<dbReference type="PROSITE" id="PS51007">
    <property type="entry name" value="CYTC"/>
    <property type="match status" value="1"/>
</dbReference>
<dbReference type="InterPro" id="IPR011048">
    <property type="entry name" value="Haem_d1_sf"/>
</dbReference>
<evidence type="ECO:0000313" key="6">
    <source>
        <dbReference type="EMBL" id="AVP57710.1"/>
    </source>
</evidence>
<protein>
    <submittedName>
        <fullName evidence="6">Cytochrome C oxidase Cbb3</fullName>
    </submittedName>
</protein>
<dbReference type="SUPFAM" id="SSF51004">
    <property type="entry name" value="C-terminal (heme d1) domain of cytochrome cd1-nitrite reductase"/>
    <property type="match status" value="1"/>
</dbReference>
<evidence type="ECO:0000256" key="4">
    <source>
        <dbReference type="PROSITE-ProRule" id="PRU00433"/>
    </source>
</evidence>
<keyword evidence="3 4" id="KW-0408">Iron</keyword>
<dbReference type="Pfam" id="PF02239">
    <property type="entry name" value="Cytochrom_D1"/>
    <property type="match status" value="2"/>
</dbReference>
<sequence length="565" mass="62177">MHDFQQPPERLRRFPLLCAIAGKGDTASAAGRPSRGGRWPRLGQYLIAMGLMWLAAAHAQPPAAPALYQQHCASCHGAQRTGLMGPALLPESLERTRPAEVLRVIREGRQATQMPGFADTLAADEIQALADWVRSPVQPAPRWGEDDIRASRSFTPLPEGEPNRPKWNADPMNLFVVVEGGDHHISLLDGDRFEVIARFASRYALHGGPKFTPDGRYVFFGSRDGWITKYDLWRLAVVAEVRAGLNMRNVAVSGDGRWVMAANYLPHTLALFDADLNLVKTYAAATLDGKATSRVSAVYDAAPRSSFVVALKDIPEIWEISYDQGAAPIHDGLVHDYKMGEAIAKPGYLGVRRTPLSEPLDDFFFDQSYRHVLGATRPKSGGDERASAQVVNLDARIKVADLPIAGMPHLGSGITFAWNGTTVLASPNLGGANQGGMVDVIDMQNWKNVRTLKTPGPGFFMRSHEATPYAWTDSMMSPQAKDTLTIIDKRTLETVAQVREPGKTLAHIEFTRDGRYALASVWEMDGAIVVYDAQSFKEVKRLPMKKPVGKYNVWNKITRSEGTSH</sequence>
<dbReference type="PANTHER" id="PTHR47197:SF3">
    <property type="entry name" value="DIHYDRO-HEME D1 DEHYDROGENASE"/>
    <property type="match status" value="1"/>
</dbReference>